<keyword evidence="4" id="KW-0804">Transcription</keyword>
<dbReference type="Pfam" id="PF00126">
    <property type="entry name" value="HTH_1"/>
    <property type="match status" value="1"/>
</dbReference>
<dbReference type="PRINTS" id="PR00039">
    <property type="entry name" value="HTHLYSR"/>
</dbReference>
<comment type="similarity">
    <text evidence="1">Belongs to the LysR transcriptional regulatory family.</text>
</comment>
<accession>A0ABV5WVL0</accession>
<organism evidence="6 7">
    <name type="scientific">Lactiplantibacillus modestisalitolerans</name>
    <dbReference type="NCBI Taxonomy" id="1457219"/>
    <lineage>
        <taxon>Bacteria</taxon>
        <taxon>Bacillati</taxon>
        <taxon>Bacillota</taxon>
        <taxon>Bacilli</taxon>
        <taxon>Lactobacillales</taxon>
        <taxon>Lactobacillaceae</taxon>
        <taxon>Lactiplantibacillus</taxon>
    </lineage>
</organism>
<keyword evidence="2" id="KW-0805">Transcription regulation</keyword>
<reference evidence="6 7" key="1">
    <citation type="submission" date="2024-09" db="EMBL/GenBank/DDBJ databases">
        <authorList>
            <person name="Sun Q."/>
            <person name="Mori K."/>
        </authorList>
    </citation>
    <scope>NUCLEOTIDE SEQUENCE [LARGE SCALE GENOMIC DNA]</scope>
    <source>
        <strain evidence="6 7">TBRC 4576</strain>
    </source>
</reference>
<dbReference type="SUPFAM" id="SSF53850">
    <property type="entry name" value="Periplasmic binding protein-like II"/>
    <property type="match status" value="1"/>
</dbReference>
<dbReference type="Gene3D" id="1.10.10.10">
    <property type="entry name" value="Winged helix-like DNA-binding domain superfamily/Winged helix DNA-binding domain"/>
    <property type="match status" value="1"/>
</dbReference>
<dbReference type="InterPro" id="IPR000847">
    <property type="entry name" value="LysR_HTH_N"/>
</dbReference>
<evidence type="ECO:0000256" key="1">
    <source>
        <dbReference type="ARBA" id="ARBA00009437"/>
    </source>
</evidence>
<comment type="caution">
    <text evidence="6">The sequence shown here is derived from an EMBL/GenBank/DDBJ whole genome shotgun (WGS) entry which is preliminary data.</text>
</comment>
<dbReference type="PROSITE" id="PS50931">
    <property type="entry name" value="HTH_LYSR"/>
    <property type="match status" value="1"/>
</dbReference>
<feature type="domain" description="HTH lysR-type" evidence="5">
    <location>
        <begin position="1"/>
        <end position="58"/>
    </location>
</feature>
<protein>
    <submittedName>
        <fullName evidence="6">LysR family transcriptional regulator</fullName>
    </submittedName>
</protein>
<evidence type="ECO:0000256" key="4">
    <source>
        <dbReference type="ARBA" id="ARBA00023163"/>
    </source>
</evidence>
<dbReference type="SUPFAM" id="SSF46785">
    <property type="entry name" value="Winged helix' DNA-binding domain"/>
    <property type="match status" value="1"/>
</dbReference>
<dbReference type="PANTHER" id="PTHR30419">
    <property type="entry name" value="HTH-TYPE TRANSCRIPTIONAL REGULATOR YBHD"/>
    <property type="match status" value="1"/>
</dbReference>
<evidence type="ECO:0000313" key="7">
    <source>
        <dbReference type="Proteomes" id="UP001589691"/>
    </source>
</evidence>
<gene>
    <name evidence="6" type="ORF">ACFFLI_09165</name>
</gene>
<keyword evidence="7" id="KW-1185">Reference proteome</keyword>
<evidence type="ECO:0000313" key="6">
    <source>
        <dbReference type="EMBL" id="MFB9770028.1"/>
    </source>
</evidence>
<evidence type="ECO:0000256" key="2">
    <source>
        <dbReference type="ARBA" id="ARBA00023015"/>
    </source>
</evidence>
<sequence>MNLRHLAFFKELAHTQHMAKAAENLGISQPSLSYAIKRLEAELGVPLFEADGRNIKLTSIGAIYLKYVTATLNNLSQGNDLVKQLMDPDRGRVKLGFTYTLGQQLVPELITNFQKAPQNATIQFELGQGNSGELLQALANEQYDLVLASNVERLGTQPTAPLFSFVPLVQQEIVAAVPTGHPLTRKAKVRVKDLADYPFILFSKNSGLRPLIDKILARAHLQPKVAYEVEEDHTMAGFVRHGLGIALMPYLPLLDQDEVQLLHLENQPLQHQLYLIIRKNGFVTPSVRRFQDFSQRYCQEHYRDRQRLL</sequence>
<dbReference type="InterPro" id="IPR036390">
    <property type="entry name" value="WH_DNA-bd_sf"/>
</dbReference>
<proteinExistence type="inferred from homology"/>
<dbReference type="CDD" id="cd08434">
    <property type="entry name" value="PBP2_GltC_like"/>
    <property type="match status" value="1"/>
</dbReference>
<name>A0ABV5WVL0_9LACO</name>
<dbReference type="InterPro" id="IPR050950">
    <property type="entry name" value="HTH-type_LysR_regulators"/>
</dbReference>
<dbReference type="Proteomes" id="UP001589691">
    <property type="component" value="Unassembled WGS sequence"/>
</dbReference>
<dbReference type="Pfam" id="PF03466">
    <property type="entry name" value="LysR_substrate"/>
    <property type="match status" value="1"/>
</dbReference>
<dbReference type="EMBL" id="JBHLZY010000024">
    <property type="protein sequence ID" value="MFB9770028.1"/>
    <property type="molecule type" value="Genomic_DNA"/>
</dbReference>
<keyword evidence="3" id="KW-0238">DNA-binding</keyword>
<evidence type="ECO:0000259" key="5">
    <source>
        <dbReference type="PROSITE" id="PS50931"/>
    </source>
</evidence>
<dbReference type="PANTHER" id="PTHR30419:SF28">
    <property type="entry name" value="HTH-TYPE TRANSCRIPTIONAL REGULATOR BSDA"/>
    <property type="match status" value="1"/>
</dbReference>
<dbReference type="Gene3D" id="3.40.190.290">
    <property type="match status" value="1"/>
</dbReference>
<dbReference type="RefSeq" id="WP_137642491.1">
    <property type="nucleotide sequence ID" value="NZ_BJEA01000009.1"/>
</dbReference>
<evidence type="ECO:0000256" key="3">
    <source>
        <dbReference type="ARBA" id="ARBA00023125"/>
    </source>
</evidence>
<dbReference type="InterPro" id="IPR036388">
    <property type="entry name" value="WH-like_DNA-bd_sf"/>
</dbReference>
<dbReference type="InterPro" id="IPR005119">
    <property type="entry name" value="LysR_subst-bd"/>
</dbReference>